<keyword evidence="6" id="KW-1185">Reference proteome</keyword>
<dbReference type="Gene3D" id="3.30.700.10">
    <property type="entry name" value="Glycoprotein, Type 4 Pilin"/>
    <property type="match status" value="1"/>
</dbReference>
<dbReference type="InterPro" id="IPR013545">
    <property type="entry name" value="T2SS_protein-GspG_C"/>
</dbReference>
<feature type="compositionally biased region" description="Basic and acidic residues" evidence="1">
    <location>
        <begin position="112"/>
        <end position="140"/>
    </location>
</feature>
<dbReference type="InterPro" id="IPR045584">
    <property type="entry name" value="Pilin-like"/>
</dbReference>
<evidence type="ECO:0000313" key="6">
    <source>
        <dbReference type="Proteomes" id="UP000198717"/>
    </source>
</evidence>
<evidence type="ECO:0000313" key="5">
    <source>
        <dbReference type="EMBL" id="SDE40580.1"/>
    </source>
</evidence>
<feature type="transmembrane region" description="Helical" evidence="2">
    <location>
        <begin position="16"/>
        <end position="36"/>
    </location>
</feature>
<proteinExistence type="predicted"/>
<keyword evidence="2" id="KW-0472">Membrane</keyword>
<comment type="caution">
    <text evidence="4">The sequence shown here is derived from an EMBL/GenBank/DDBJ whole genome shotgun (WGS) entry which is preliminary data.</text>
</comment>
<evidence type="ECO:0000256" key="1">
    <source>
        <dbReference type="SAM" id="MobiDB-lite"/>
    </source>
</evidence>
<name>A0A511HG20_9BACT</name>
<evidence type="ECO:0000313" key="7">
    <source>
        <dbReference type="Proteomes" id="UP000321224"/>
    </source>
</evidence>
<reference evidence="5 6" key="1">
    <citation type="submission" date="2016-10" db="EMBL/GenBank/DDBJ databases">
        <authorList>
            <person name="Varghese N."/>
            <person name="Submissions S."/>
        </authorList>
    </citation>
    <scope>NUCLEOTIDE SEQUENCE [LARGE SCALE GENOMIC DNA]</scope>
    <source>
        <strain evidence="5 6">DSM 2260</strain>
    </source>
</reference>
<evidence type="ECO:0000259" key="3">
    <source>
        <dbReference type="Pfam" id="PF08334"/>
    </source>
</evidence>
<dbReference type="Pfam" id="PF08334">
    <property type="entry name" value="T2SSG"/>
    <property type="match status" value="1"/>
</dbReference>
<dbReference type="SUPFAM" id="SSF54523">
    <property type="entry name" value="Pili subunits"/>
    <property type="match status" value="1"/>
</dbReference>
<reference evidence="4 7" key="2">
    <citation type="submission" date="2019-07" db="EMBL/GenBank/DDBJ databases">
        <title>Whole genome shotgun sequence of Myxococcus virescens NBRC 100334.</title>
        <authorList>
            <person name="Hosoyama A."/>
            <person name="Uohara A."/>
            <person name="Ohji S."/>
            <person name="Ichikawa N."/>
        </authorList>
    </citation>
    <scope>NUCLEOTIDE SEQUENCE [LARGE SCALE GENOMIC DNA]</scope>
    <source>
        <strain evidence="4 7">NBRC 100334</strain>
    </source>
</reference>
<evidence type="ECO:0000256" key="2">
    <source>
        <dbReference type="SAM" id="Phobius"/>
    </source>
</evidence>
<keyword evidence="2" id="KW-0812">Transmembrane</keyword>
<dbReference type="AlphaFoldDB" id="A0A511HG20"/>
<protein>
    <submittedName>
        <fullName evidence="5">General secretion pathway protein G</fullName>
    </submittedName>
</protein>
<dbReference type="Proteomes" id="UP000321224">
    <property type="component" value="Unassembled WGS sequence"/>
</dbReference>
<accession>A0A511HG20</accession>
<feature type="region of interest" description="Disordered" evidence="1">
    <location>
        <begin position="107"/>
        <end position="140"/>
    </location>
</feature>
<feature type="domain" description="Type II secretion system protein GspG C-terminal" evidence="3">
    <location>
        <begin position="44"/>
        <end position="126"/>
    </location>
</feature>
<dbReference type="EMBL" id="FNAJ01000006">
    <property type="protein sequence ID" value="SDE40580.1"/>
    <property type="molecule type" value="Genomic_DNA"/>
</dbReference>
<dbReference type="EMBL" id="BJVY01000025">
    <property type="protein sequence ID" value="GEL72513.1"/>
    <property type="molecule type" value="Genomic_DNA"/>
</dbReference>
<dbReference type="RefSeq" id="WP_090491225.1">
    <property type="nucleotide sequence ID" value="NZ_BJVY01000025.1"/>
</dbReference>
<evidence type="ECO:0000313" key="4">
    <source>
        <dbReference type="EMBL" id="GEL72513.1"/>
    </source>
</evidence>
<keyword evidence="2" id="KW-1133">Transmembrane helix</keyword>
<organism evidence="4 7">
    <name type="scientific">Myxococcus virescens</name>
    <dbReference type="NCBI Taxonomy" id="83456"/>
    <lineage>
        <taxon>Bacteria</taxon>
        <taxon>Pseudomonadati</taxon>
        <taxon>Myxococcota</taxon>
        <taxon>Myxococcia</taxon>
        <taxon>Myxococcales</taxon>
        <taxon>Cystobacterineae</taxon>
        <taxon>Myxococcaceae</taxon>
        <taxon>Myxococcus</taxon>
    </lineage>
</organism>
<dbReference type="Proteomes" id="UP000198717">
    <property type="component" value="Unassembled WGS sequence"/>
</dbReference>
<sequence length="140" mass="15000">MNASSDEPPPSRRSPVLFVGLVFGLGLVVAVLVGALSGSKAVHADRIHQDLALLEEALGRYRADKGTLPEDADVEELLVPAYLPSVPLDPWGRPYRYTSNGEEVFLSTFGKSGDRGGSGEEQDHTNHDGHAVPKVAPERT</sequence>
<gene>
    <name evidence="4" type="ORF">MVI01_42970</name>
    <name evidence="5" type="ORF">SAMN04488504_106382</name>
</gene>